<dbReference type="AlphaFoldDB" id="X1ILE7"/>
<dbReference type="GO" id="GO:0008903">
    <property type="term" value="F:hydroxypyruvate isomerase activity"/>
    <property type="evidence" value="ECO:0007669"/>
    <property type="project" value="TreeGrafter"/>
</dbReference>
<evidence type="ECO:0000313" key="3">
    <source>
        <dbReference type="EMBL" id="GAH82512.1"/>
    </source>
</evidence>
<dbReference type="InterPro" id="IPR050417">
    <property type="entry name" value="Sugar_Epim/Isomerase"/>
</dbReference>
<dbReference type="Gene3D" id="3.20.20.150">
    <property type="entry name" value="Divalent-metal-dependent TIM barrel enzymes"/>
    <property type="match status" value="1"/>
</dbReference>
<name>X1ILE7_9ZZZZ</name>
<proteinExistence type="predicted"/>
<feature type="non-terminal residue" evidence="3">
    <location>
        <position position="161"/>
    </location>
</feature>
<sequence>SPTESRWLRSAEKVEQYGLEMVLHNLPVGDWAGGERGIACLPDRAGEFQEGVGSAIKYAKVLRCPRLNCIAGLTPEEVPAEKVRQTLVDNLRFAATALEKEGITFLVEALNNRDIPGFYLTHTQDVLRLIEEVNHPNLWLQYDIYHMQIMEGNLARTILDN</sequence>
<dbReference type="EMBL" id="BARU01044901">
    <property type="protein sequence ID" value="GAH82512.1"/>
    <property type="molecule type" value="Genomic_DNA"/>
</dbReference>
<gene>
    <name evidence="3" type="ORF">S03H2_68324</name>
</gene>
<protein>
    <recommendedName>
        <fullName evidence="2">Xylose isomerase-like TIM barrel domain-containing protein</fullName>
    </recommendedName>
</protein>
<keyword evidence="1" id="KW-0413">Isomerase</keyword>
<accession>X1ILE7</accession>
<reference evidence="3" key="1">
    <citation type="journal article" date="2014" name="Front. Microbiol.">
        <title>High frequency of phylogenetically diverse reductive dehalogenase-homologous genes in deep subseafloor sedimentary metagenomes.</title>
        <authorList>
            <person name="Kawai M."/>
            <person name="Futagami T."/>
            <person name="Toyoda A."/>
            <person name="Takaki Y."/>
            <person name="Nishi S."/>
            <person name="Hori S."/>
            <person name="Arai W."/>
            <person name="Tsubouchi T."/>
            <person name="Morono Y."/>
            <person name="Uchiyama I."/>
            <person name="Ito T."/>
            <person name="Fujiyama A."/>
            <person name="Inagaki F."/>
            <person name="Takami H."/>
        </authorList>
    </citation>
    <scope>NUCLEOTIDE SEQUENCE</scope>
    <source>
        <strain evidence="3">Expedition CK06-06</strain>
    </source>
</reference>
<evidence type="ECO:0000259" key="2">
    <source>
        <dbReference type="Pfam" id="PF01261"/>
    </source>
</evidence>
<dbReference type="SUPFAM" id="SSF51658">
    <property type="entry name" value="Xylose isomerase-like"/>
    <property type="match status" value="1"/>
</dbReference>
<dbReference type="Pfam" id="PF01261">
    <property type="entry name" value="AP_endonuc_2"/>
    <property type="match status" value="1"/>
</dbReference>
<dbReference type="PANTHER" id="PTHR43489:SF6">
    <property type="entry name" value="HYDROXYPYRUVATE ISOMERASE-RELATED"/>
    <property type="match status" value="1"/>
</dbReference>
<feature type="domain" description="Xylose isomerase-like TIM barrel" evidence="2">
    <location>
        <begin position="11"/>
        <end position="157"/>
    </location>
</feature>
<dbReference type="PANTHER" id="PTHR43489">
    <property type="entry name" value="ISOMERASE"/>
    <property type="match status" value="1"/>
</dbReference>
<dbReference type="InterPro" id="IPR013022">
    <property type="entry name" value="Xyl_isomerase-like_TIM-brl"/>
</dbReference>
<dbReference type="GO" id="GO:0046487">
    <property type="term" value="P:glyoxylate metabolic process"/>
    <property type="evidence" value="ECO:0007669"/>
    <property type="project" value="TreeGrafter"/>
</dbReference>
<comment type="caution">
    <text evidence="3">The sequence shown here is derived from an EMBL/GenBank/DDBJ whole genome shotgun (WGS) entry which is preliminary data.</text>
</comment>
<dbReference type="InterPro" id="IPR036237">
    <property type="entry name" value="Xyl_isomerase-like_sf"/>
</dbReference>
<feature type="non-terminal residue" evidence="3">
    <location>
        <position position="1"/>
    </location>
</feature>
<evidence type="ECO:0000256" key="1">
    <source>
        <dbReference type="ARBA" id="ARBA00023235"/>
    </source>
</evidence>
<organism evidence="3">
    <name type="scientific">marine sediment metagenome</name>
    <dbReference type="NCBI Taxonomy" id="412755"/>
    <lineage>
        <taxon>unclassified sequences</taxon>
        <taxon>metagenomes</taxon>
        <taxon>ecological metagenomes</taxon>
    </lineage>
</organism>